<organism evidence="1 2">
    <name type="scientific">Mugilogobius chulae</name>
    <name type="common">yellowstripe goby</name>
    <dbReference type="NCBI Taxonomy" id="88201"/>
    <lineage>
        <taxon>Eukaryota</taxon>
        <taxon>Metazoa</taxon>
        <taxon>Chordata</taxon>
        <taxon>Craniata</taxon>
        <taxon>Vertebrata</taxon>
        <taxon>Euteleostomi</taxon>
        <taxon>Actinopterygii</taxon>
        <taxon>Neopterygii</taxon>
        <taxon>Teleostei</taxon>
        <taxon>Neoteleostei</taxon>
        <taxon>Acanthomorphata</taxon>
        <taxon>Gobiaria</taxon>
        <taxon>Gobiiformes</taxon>
        <taxon>Gobioidei</taxon>
        <taxon>Gobiidae</taxon>
        <taxon>Gobionellinae</taxon>
        <taxon>Mugilogobius</taxon>
    </lineage>
</organism>
<accession>A0AAW0MLN3</accession>
<comment type="caution">
    <text evidence="1">The sequence shown here is derived from an EMBL/GenBank/DDBJ whole genome shotgun (WGS) entry which is preliminary data.</text>
</comment>
<evidence type="ECO:0000313" key="2">
    <source>
        <dbReference type="Proteomes" id="UP001460270"/>
    </source>
</evidence>
<dbReference type="EMBL" id="JBBPFD010000372">
    <property type="protein sequence ID" value="KAK7879094.1"/>
    <property type="molecule type" value="Genomic_DNA"/>
</dbReference>
<proteinExistence type="predicted"/>
<sequence length="109" mass="12262">MANERFWQNALRWLDRGRQGVVGVDPYHTLTVLQKSGLNVEQTKFKAGLSVMFAPPGGTLTSGRCRSLCLKEEDWCSQDMPGPFSTQRFELPDRVPRPCDSKLAFSSAR</sequence>
<gene>
    <name evidence="1" type="ORF">WMY93_034123</name>
</gene>
<dbReference type="Proteomes" id="UP001460270">
    <property type="component" value="Unassembled WGS sequence"/>
</dbReference>
<name>A0AAW0MLN3_9GOBI</name>
<reference evidence="2" key="1">
    <citation type="submission" date="2024-04" db="EMBL/GenBank/DDBJ databases">
        <title>Salinicola lusitanus LLJ914,a marine bacterium isolated from the Okinawa Trough.</title>
        <authorList>
            <person name="Li J."/>
        </authorList>
    </citation>
    <scope>NUCLEOTIDE SEQUENCE [LARGE SCALE GENOMIC DNA]</scope>
</reference>
<evidence type="ECO:0000313" key="1">
    <source>
        <dbReference type="EMBL" id="KAK7879094.1"/>
    </source>
</evidence>
<dbReference type="AlphaFoldDB" id="A0AAW0MLN3"/>
<keyword evidence="2" id="KW-1185">Reference proteome</keyword>
<protein>
    <submittedName>
        <fullName evidence="1">Uncharacterized protein</fullName>
    </submittedName>
</protein>